<dbReference type="InterPro" id="IPR046834">
    <property type="entry name" value="ABC_ATPase_C"/>
</dbReference>
<evidence type="ECO:0000313" key="2">
    <source>
        <dbReference type="EMBL" id="EME42412.1"/>
    </source>
</evidence>
<sequence length="339" mass="35896">MSAGRGRGAYYKARYGGRRGGRGGSQSTANYNNHHGAYKRLLGKYDHVEPQSILSIDHVQGNAYAAPSQVRAIKPWKETGLPDQYLASDVRRIALCDFVSCVAGRLIQTKRLDQSIGKANGGWSGPTGGAFSINAPRQEMIPRTSALMSGNESIELRFAVSLPAAGRSVLVQQAYQILAVNLVEIIKQSLLQGRCLITFVANGSVLPRASGASQAPMTGSEVVVFTSPKELEVSLTAITGSTHTGMGIPKSVTMLTGGRLHGKSTLLEALELGVYDHLRGDGREAIVTDPTAFKIRAEDGRSVNTTDVSPFISTLPGGKAARVFSTFGASGSTSMATNI</sequence>
<dbReference type="EMBL" id="KB446541">
    <property type="protein sequence ID" value="EME42412.1"/>
    <property type="molecule type" value="Genomic_DNA"/>
</dbReference>
<dbReference type="OrthoDB" id="189459at2759"/>
<protein>
    <recommendedName>
        <fullName evidence="1">ATPase of the ABC class C-terminal domain-containing protein</fullName>
    </recommendedName>
</protein>
<dbReference type="STRING" id="675120.N1PJ41"/>
<keyword evidence="3" id="KW-1185">Reference proteome</keyword>
<dbReference type="Pfam" id="PF09818">
    <property type="entry name" value="ABC_ATPase"/>
    <property type="match status" value="1"/>
</dbReference>
<organism evidence="2 3">
    <name type="scientific">Dothistroma septosporum (strain NZE10 / CBS 128990)</name>
    <name type="common">Red band needle blight fungus</name>
    <name type="synonym">Mycosphaerella pini</name>
    <dbReference type="NCBI Taxonomy" id="675120"/>
    <lineage>
        <taxon>Eukaryota</taxon>
        <taxon>Fungi</taxon>
        <taxon>Dikarya</taxon>
        <taxon>Ascomycota</taxon>
        <taxon>Pezizomycotina</taxon>
        <taxon>Dothideomycetes</taxon>
        <taxon>Dothideomycetidae</taxon>
        <taxon>Mycosphaerellales</taxon>
        <taxon>Mycosphaerellaceae</taxon>
        <taxon>Dothistroma</taxon>
    </lineage>
</organism>
<dbReference type="Proteomes" id="UP000016933">
    <property type="component" value="Unassembled WGS sequence"/>
</dbReference>
<evidence type="ECO:0000313" key="3">
    <source>
        <dbReference type="Proteomes" id="UP000016933"/>
    </source>
</evidence>
<accession>N1PJ41</accession>
<proteinExistence type="predicted"/>
<dbReference type="eggNOG" id="ENOG502QT9W">
    <property type="taxonomic scope" value="Eukaryota"/>
</dbReference>
<dbReference type="InterPro" id="IPR019195">
    <property type="entry name" value="ABC_ATPase_put"/>
</dbReference>
<feature type="domain" description="ATPase of the ABC class C-terminal" evidence="1">
    <location>
        <begin position="181"/>
        <end position="339"/>
    </location>
</feature>
<reference evidence="2 3" key="2">
    <citation type="journal article" date="2012" name="PLoS Pathog.">
        <title>Diverse lifestyles and strategies of plant pathogenesis encoded in the genomes of eighteen Dothideomycetes fungi.</title>
        <authorList>
            <person name="Ohm R.A."/>
            <person name="Feau N."/>
            <person name="Henrissat B."/>
            <person name="Schoch C.L."/>
            <person name="Horwitz B.A."/>
            <person name="Barry K.W."/>
            <person name="Condon B.J."/>
            <person name="Copeland A.C."/>
            <person name="Dhillon B."/>
            <person name="Glaser F."/>
            <person name="Hesse C.N."/>
            <person name="Kosti I."/>
            <person name="LaButti K."/>
            <person name="Lindquist E.A."/>
            <person name="Lucas S."/>
            <person name="Salamov A.A."/>
            <person name="Bradshaw R.E."/>
            <person name="Ciuffetti L."/>
            <person name="Hamelin R.C."/>
            <person name="Kema G.H.J."/>
            <person name="Lawrence C."/>
            <person name="Scott J.A."/>
            <person name="Spatafora J.W."/>
            <person name="Turgeon B.G."/>
            <person name="de Wit P.J.G.M."/>
            <person name="Zhong S."/>
            <person name="Goodwin S.B."/>
            <person name="Grigoriev I.V."/>
        </authorList>
    </citation>
    <scope>NUCLEOTIDE SEQUENCE [LARGE SCALE GENOMIC DNA]</scope>
    <source>
        <strain evidence="3">NZE10 / CBS 128990</strain>
    </source>
</reference>
<reference evidence="3" key="1">
    <citation type="journal article" date="2012" name="PLoS Genet.">
        <title>The genomes of the fungal plant pathogens Cladosporium fulvum and Dothistroma septosporum reveal adaptation to different hosts and lifestyles but also signatures of common ancestry.</title>
        <authorList>
            <person name="de Wit P.J.G.M."/>
            <person name="van der Burgt A."/>
            <person name="Oekmen B."/>
            <person name="Stergiopoulos I."/>
            <person name="Abd-Elsalam K.A."/>
            <person name="Aerts A.L."/>
            <person name="Bahkali A.H."/>
            <person name="Beenen H.G."/>
            <person name="Chettri P."/>
            <person name="Cox M.P."/>
            <person name="Datema E."/>
            <person name="de Vries R.P."/>
            <person name="Dhillon B."/>
            <person name="Ganley A.R."/>
            <person name="Griffiths S.A."/>
            <person name="Guo Y."/>
            <person name="Hamelin R.C."/>
            <person name="Henrissat B."/>
            <person name="Kabir M.S."/>
            <person name="Jashni M.K."/>
            <person name="Kema G."/>
            <person name="Klaubauf S."/>
            <person name="Lapidus A."/>
            <person name="Levasseur A."/>
            <person name="Lindquist E."/>
            <person name="Mehrabi R."/>
            <person name="Ohm R.A."/>
            <person name="Owen T.J."/>
            <person name="Salamov A."/>
            <person name="Schwelm A."/>
            <person name="Schijlen E."/>
            <person name="Sun H."/>
            <person name="van den Burg H.A."/>
            <person name="van Ham R.C.H.J."/>
            <person name="Zhang S."/>
            <person name="Goodwin S.B."/>
            <person name="Grigoriev I.V."/>
            <person name="Collemare J."/>
            <person name="Bradshaw R.E."/>
        </authorList>
    </citation>
    <scope>NUCLEOTIDE SEQUENCE [LARGE SCALE GENOMIC DNA]</scope>
    <source>
        <strain evidence="3">NZE10 / CBS 128990</strain>
    </source>
</reference>
<dbReference type="PANTHER" id="PTHR38149:SF1">
    <property type="entry name" value="ATPASE"/>
    <property type="match status" value="1"/>
</dbReference>
<name>N1PJ41_DOTSN</name>
<dbReference type="PANTHER" id="PTHR38149">
    <property type="entry name" value="ATPASE"/>
    <property type="match status" value="1"/>
</dbReference>
<evidence type="ECO:0000259" key="1">
    <source>
        <dbReference type="Pfam" id="PF09818"/>
    </source>
</evidence>
<dbReference type="HOGENOM" id="CLU_021720_0_0_1"/>
<dbReference type="AlphaFoldDB" id="N1PJ41"/>
<gene>
    <name evidence="2" type="ORF">DOTSEDRAFT_54783</name>
</gene>